<evidence type="ECO:0000256" key="1">
    <source>
        <dbReference type="ARBA" id="ARBA00023015"/>
    </source>
</evidence>
<dbReference type="Pfam" id="PF13377">
    <property type="entry name" value="Peripla_BP_3"/>
    <property type="match status" value="1"/>
</dbReference>
<keyword evidence="1" id="KW-0805">Transcription regulation</keyword>
<dbReference type="RefSeq" id="WP_117298433.1">
    <property type="nucleotide sequence ID" value="NZ_QVQT02000002.1"/>
</dbReference>
<dbReference type="Proteomes" id="UP000264702">
    <property type="component" value="Unassembled WGS sequence"/>
</dbReference>
<dbReference type="SMART" id="SM00354">
    <property type="entry name" value="HTH_LACI"/>
    <property type="match status" value="1"/>
</dbReference>
<accession>A0A372IRY8</accession>
<sequence length="335" mass="37010">MPVRLKDIARDLGVSVVTVSKVLRGSSDIGEKTRNRVLKRMRELDYRPNLMARGLASGRTYTAGLVVPDLVQPYFAELAKAISGVLRTAGRALILTSSEDDPQIEHSEIRTLLSRGVDVLLIASCQRNLKNFYRLGDQHVPYILLDRNFPQLAANFVGIDDFRAGEIATDHLLQSGRRRIAHIAGTRIHPSLERLRGYRQALTNCNLAPPESYVIMHDHLEEKGDAVGYRSMQDLLRLKKKPDAVFCYNDLAAIGAMQAADEAGVRIPEDIAFVGCGNVSYSTHLRHPLTSIDQSIPELGRIAGELALSLDQDSEQAPQTVLLEPKLIVRSSSAL</sequence>
<proteinExistence type="predicted"/>
<dbReference type="GO" id="GO:0000976">
    <property type="term" value="F:transcription cis-regulatory region binding"/>
    <property type="evidence" value="ECO:0007669"/>
    <property type="project" value="TreeGrafter"/>
</dbReference>
<feature type="domain" description="HTH lacI-type" evidence="4">
    <location>
        <begin position="3"/>
        <end position="57"/>
    </location>
</feature>
<reference evidence="5 6" key="1">
    <citation type="submission" date="2018-08" db="EMBL/GenBank/DDBJ databases">
        <title>Acidipila sp. 4G-K13, an acidobacterium isolated from forest soil.</title>
        <authorList>
            <person name="Gao Z.-H."/>
            <person name="Qiu L.-H."/>
        </authorList>
    </citation>
    <scope>NUCLEOTIDE SEQUENCE [LARGE SCALE GENOMIC DNA]</scope>
    <source>
        <strain evidence="5 6">4G-K13</strain>
    </source>
</reference>
<keyword evidence="3" id="KW-0804">Transcription</keyword>
<dbReference type="EMBL" id="QVQT01000002">
    <property type="protein sequence ID" value="RFU17685.1"/>
    <property type="molecule type" value="Genomic_DNA"/>
</dbReference>
<dbReference type="Gene3D" id="1.10.260.40">
    <property type="entry name" value="lambda repressor-like DNA-binding domains"/>
    <property type="match status" value="1"/>
</dbReference>
<dbReference type="PROSITE" id="PS50932">
    <property type="entry name" value="HTH_LACI_2"/>
    <property type="match status" value="1"/>
</dbReference>
<comment type="caution">
    <text evidence="5">The sequence shown here is derived from an EMBL/GenBank/DDBJ whole genome shotgun (WGS) entry which is preliminary data.</text>
</comment>
<keyword evidence="2" id="KW-0238">DNA-binding</keyword>
<organism evidence="5 6">
    <name type="scientific">Paracidobacterium acidisoli</name>
    <dbReference type="NCBI Taxonomy" id="2303751"/>
    <lineage>
        <taxon>Bacteria</taxon>
        <taxon>Pseudomonadati</taxon>
        <taxon>Acidobacteriota</taxon>
        <taxon>Terriglobia</taxon>
        <taxon>Terriglobales</taxon>
        <taxon>Acidobacteriaceae</taxon>
        <taxon>Paracidobacterium</taxon>
    </lineage>
</organism>
<dbReference type="CDD" id="cd06267">
    <property type="entry name" value="PBP1_LacI_sugar_binding-like"/>
    <property type="match status" value="1"/>
</dbReference>
<dbReference type="PANTHER" id="PTHR30146:SF109">
    <property type="entry name" value="HTH-TYPE TRANSCRIPTIONAL REGULATOR GALS"/>
    <property type="match status" value="1"/>
</dbReference>
<evidence type="ECO:0000256" key="2">
    <source>
        <dbReference type="ARBA" id="ARBA00023125"/>
    </source>
</evidence>
<dbReference type="SUPFAM" id="SSF47413">
    <property type="entry name" value="lambda repressor-like DNA-binding domains"/>
    <property type="match status" value="1"/>
</dbReference>
<name>A0A372IRY8_9BACT</name>
<dbReference type="InterPro" id="IPR010982">
    <property type="entry name" value="Lambda_DNA-bd_dom_sf"/>
</dbReference>
<dbReference type="InterPro" id="IPR000843">
    <property type="entry name" value="HTH_LacI"/>
</dbReference>
<dbReference type="InterPro" id="IPR028082">
    <property type="entry name" value="Peripla_BP_I"/>
</dbReference>
<dbReference type="PANTHER" id="PTHR30146">
    <property type="entry name" value="LACI-RELATED TRANSCRIPTIONAL REPRESSOR"/>
    <property type="match status" value="1"/>
</dbReference>
<dbReference type="Gene3D" id="3.40.50.2300">
    <property type="match status" value="2"/>
</dbReference>
<dbReference type="GO" id="GO:0003700">
    <property type="term" value="F:DNA-binding transcription factor activity"/>
    <property type="evidence" value="ECO:0007669"/>
    <property type="project" value="TreeGrafter"/>
</dbReference>
<dbReference type="Pfam" id="PF00356">
    <property type="entry name" value="LacI"/>
    <property type="match status" value="1"/>
</dbReference>
<evidence type="ECO:0000256" key="3">
    <source>
        <dbReference type="ARBA" id="ARBA00023163"/>
    </source>
</evidence>
<keyword evidence="6" id="KW-1185">Reference proteome</keyword>
<gene>
    <name evidence="5" type="ORF">D0Y96_06045</name>
</gene>
<evidence type="ECO:0000313" key="5">
    <source>
        <dbReference type="EMBL" id="RFU17685.1"/>
    </source>
</evidence>
<evidence type="ECO:0000259" key="4">
    <source>
        <dbReference type="PROSITE" id="PS50932"/>
    </source>
</evidence>
<evidence type="ECO:0000313" key="6">
    <source>
        <dbReference type="Proteomes" id="UP000264702"/>
    </source>
</evidence>
<dbReference type="InterPro" id="IPR046335">
    <property type="entry name" value="LacI/GalR-like_sensor"/>
</dbReference>
<dbReference type="OrthoDB" id="9784962at2"/>
<dbReference type="CDD" id="cd01392">
    <property type="entry name" value="HTH_LacI"/>
    <property type="match status" value="1"/>
</dbReference>
<dbReference type="SUPFAM" id="SSF53822">
    <property type="entry name" value="Periplasmic binding protein-like I"/>
    <property type="match status" value="1"/>
</dbReference>
<protein>
    <submittedName>
        <fullName evidence="5">LacI family transcriptional regulator</fullName>
    </submittedName>
</protein>
<dbReference type="AlphaFoldDB" id="A0A372IRY8"/>